<reference evidence="1 2" key="1">
    <citation type="submission" date="2024-02" db="EMBL/GenBank/DDBJ databases">
        <title>Deinococcus xinjiangensis NBRC 107630.</title>
        <authorList>
            <person name="Ichikawa N."/>
            <person name="Katano-Makiyama Y."/>
            <person name="Hidaka K."/>
        </authorList>
    </citation>
    <scope>NUCLEOTIDE SEQUENCE [LARGE SCALE GENOMIC DNA]</scope>
    <source>
        <strain evidence="1 2">NBRC 107630</strain>
    </source>
</reference>
<accession>A0ABP9VDU4</accession>
<sequence length="274" mass="28683">MKYPLAVLWFTLSLLLVVGVVAFLAVARLSSSTPLAFSAQRCQESATFTVGGAKDEGGVLAVGAGFRMAGEGWLQARPCHGGLLTVTADGEVAGGAAPRLDIALDGLVITSEDFSTRRTAQITVPHGGVLTLLYSNDLYQADVRMAILSQPRIQKGACTTLSGATVPPESAGSWDIVSNSGSVVRASPPVTLKPCGAGILSLRVMGHSGGGVYPVVAFRQAGRLLKEVQTSEATMQVQLPVAAEAVEVFVTNPYARLLADRNLNVREIRLIPAR</sequence>
<evidence type="ECO:0000313" key="1">
    <source>
        <dbReference type="EMBL" id="GAA5503409.1"/>
    </source>
</evidence>
<dbReference type="EMBL" id="BAABRN010000048">
    <property type="protein sequence ID" value="GAA5503409.1"/>
    <property type="molecule type" value="Genomic_DNA"/>
</dbReference>
<dbReference type="RefSeq" id="WP_353543380.1">
    <property type="nucleotide sequence ID" value="NZ_BAABRN010000048.1"/>
</dbReference>
<gene>
    <name evidence="1" type="ORF">Dxin01_03166</name>
</gene>
<evidence type="ECO:0000313" key="2">
    <source>
        <dbReference type="Proteomes" id="UP001458946"/>
    </source>
</evidence>
<comment type="caution">
    <text evidence="1">The sequence shown here is derived from an EMBL/GenBank/DDBJ whole genome shotgun (WGS) entry which is preliminary data.</text>
</comment>
<proteinExistence type="predicted"/>
<name>A0ABP9VDU4_9DEIO</name>
<keyword evidence="2" id="KW-1185">Reference proteome</keyword>
<organism evidence="1 2">
    <name type="scientific">Deinococcus xinjiangensis</name>
    <dbReference type="NCBI Taxonomy" id="457454"/>
    <lineage>
        <taxon>Bacteria</taxon>
        <taxon>Thermotogati</taxon>
        <taxon>Deinococcota</taxon>
        <taxon>Deinococci</taxon>
        <taxon>Deinococcales</taxon>
        <taxon>Deinococcaceae</taxon>
        <taxon>Deinococcus</taxon>
    </lineage>
</organism>
<protein>
    <submittedName>
        <fullName evidence="1">Uncharacterized protein</fullName>
    </submittedName>
</protein>
<dbReference type="Proteomes" id="UP001458946">
    <property type="component" value="Unassembled WGS sequence"/>
</dbReference>